<accession>A0A1H9IAS5</accession>
<protein>
    <submittedName>
        <fullName evidence="2">Uncharacterized protein</fullName>
    </submittedName>
</protein>
<feature type="transmembrane region" description="Helical" evidence="1">
    <location>
        <begin position="30"/>
        <end position="47"/>
    </location>
</feature>
<keyword evidence="1" id="KW-0472">Membrane</keyword>
<feature type="transmembrane region" description="Helical" evidence="1">
    <location>
        <begin position="52"/>
        <end position="72"/>
    </location>
</feature>
<reference evidence="3" key="1">
    <citation type="submission" date="2016-10" db="EMBL/GenBank/DDBJ databases">
        <authorList>
            <person name="Varghese N."/>
            <person name="Submissions S."/>
        </authorList>
    </citation>
    <scope>NUCLEOTIDE SEQUENCE [LARGE SCALE GENOMIC DNA]</scope>
    <source>
        <strain evidence="3">DSM 44437</strain>
    </source>
</reference>
<dbReference type="Proteomes" id="UP000199503">
    <property type="component" value="Unassembled WGS sequence"/>
</dbReference>
<name>A0A1H9IAS5_9PSEU</name>
<dbReference type="EMBL" id="FOFV01000004">
    <property type="protein sequence ID" value="SEQ71648.1"/>
    <property type="molecule type" value="Genomic_DNA"/>
</dbReference>
<evidence type="ECO:0000313" key="2">
    <source>
        <dbReference type="EMBL" id="SEQ71648.1"/>
    </source>
</evidence>
<proteinExistence type="predicted"/>
<gene>
    <name evidence="2" type="ORF">SAMN04488000_104107</name>
</gene>
<dbReference type="OrthoDB" id="3695132at2"/>
<feature type="transmembrane region" description="Helical" evidence="1">
    <location>
        <begin position="146"/>
        <end position="168"/>
    </location>
</feature>
<evidence type="ECO:0000313" key="3">
    <source>
        <dbReference type="Proteomes" id="UP000199503"/>
    </source>
</evidence>
<evidence type="ECO:0000256" key="1">
    <source>
        <dbReference type="SAM" id="Phobius"/>
    </source>
</evidence>
<dbReference type="STRING" id="65499.SAMN04488000_104107"/>
<dbReference type="RefSeq" id="WP_143091551.1">
    <property type="nucleotide sequence ID" value="NZ_FOFV01000004.1"/>
</dbReference>
<keyword evidence="3" id="KW-1185">Reference proteome</keyword>
<keyword evidence="1" id="KW-0812">Transmembrane</keyword>
<sequence>MRTAWLLTFGGLAALALGIGASITLTYGLVFVALLGGLAYALGVSGLSQRKWIALPAFVLGLVTPFLLLHGVHSVLVHRTGQVEQCTVTSEDEHPFAKYPRVDYVLACPSGEVELDRDWNDRLKTDRAQVVVGAPLLPLWADDSRWNLLVVTGVSGAMILLVPVARLLRRQP</sequence>
<dbReference type="AlphaFoldDB" id="A0A1H9IAS5"/>
<keyword evidence="1" id="KW-1133">Transmembrane helix</keyword>
<organism evidence="2 3">
    <name type="scientific">Lentzea albida</name>
    <dbReference type="NCBI Taxonomy" id="65499"/>
    <lineage>
        <taxon>Bacteria</taxon>
        <taxon>Bacillati</taxon>
        <taxon>Actinomycetota</taxon>
        <taxon>Actinomycetes</taxon>
        <taxon>Pseudonocardiales</taxon>
        <taxon>Pseudonocardiaceae</taxon>
        <taxon>Lentzea</taxon>
    </lineage>
</organism>